<sequence>MGRLLIWIGLIVVVYWLWRRAQRPAPAKPSIGEAQPMVRCAHCGVHTPRATALSQDSQWFCSQAHLQQGASPSDR</sequence>
<dbReference type="AlphaFoldDB" id="A0A9W6NH34"/>
<dbReference type="RefSeq" id="WP_271196902.1">
    <property type="nucleotide sequence ID" value="NZ_BSFN01000013.1"/>
</dbReference>
<dbReference type="InterPro" id="IPR049708">
    <property type="entry name" value="PP0621-like"/>
</dbReference>
<dbReference type="Proteomes" id="UP001143328">
    <property type="component" value="Unassembled WGS sequence"/>
</dbReference>
<reference evidence="1" key="1">
    <citation type="journal article" date="2014" name="Int. J. Syst. Evol. Microbiol.">
        <title>Complete genome sequence of Corynebacterium casei LMG S-19264T (=DSM 44701T), isolated from a smear-ripened cheese.</title>
        <authorList>
            <consortium name="US DOE Joint Genome Institute (JGI-PGF)"/>
            <person name="Walter F."/>
            <person name="Albersmeier A."/>
            <person name="Kalinowski J."/>
            <person name="Ruckert C."/>
        </authorList>
    </citation>
    <scope>NUCLEOTIDE SEQUENCE</scope>
    <source>
        <strain evidence="1">VKM B-2935</strain>
    </source>
</reference>
<accession>A0A9W6NH34</accession>
<evidence type="ECO:0000313" key="2">
    <source>
        <dbReference type="Proteomes" id="UP001143328"/>
    </source>
</evidence>
<comment type="caution">
    <text evidence="1">The sequence shown here is derived from an EMBL/GenBank/DDBJ whole genome shotgun (WGS) entry which is preliminary data.</text>
</comment>
<name>A0A9W6NH34_9PSED</name>
<keyword evidence="2" id="KW-1185">Reference proteome</keyword>
<organism evidence="1 2">
    <name type="scientific">Pseudomonas turukhanskensis</name>
    <dbReference type="NCBI Taxonomy" id="1806536"/>
    <lineage>
        <taxon>Bacteria</taxon>
        <taxon>Pseudomonadati</taxon>
        <taxon>Pseudomonadota</taxon>
        <taxon>Gammaproteobacteria</taxon>
        <taxon>Pseudomonadales</taxon>
        <taxon>Pseudomonadaceae</taxon>
        <taxon>Pseudomonas</taxon>
    </lineage>
</organism>
<gene>
    <name evidence="1" type="ORF">GCM10017655_37820</name>
</gene>
<evidence type="ECO:0008006" key="3">
    <source>
        <dbReference type="Google" id="ProtNLM"/>
    </source>
</evidence>
<protein>
    <recommendedName>
        <fullName evidence="3">MYND finger</fullName>
    </recommendedName>
</protein>
<proteinExistence type="predicted"/>
<evidence type="ECO:0000313" key="1">
    <source>
        <dbReference type="EMBL" id="GLK90718.1"/>
    </source>
</evidence>
<dbReference type="EMBL" id="BSFN01000013">
    <property type="protein sequence ID" value="GLK90718.1"/>
    <property type="molecule type" value="Genomic_DNA"/>
</dbReference>
<dbReference type="NCBIfam" id="NF041023">
    <property type="entry name" value="PP0621_fam"/>
    <property type="match status" value="1"/>
</dbReference>
<reference evidence="1" key="2">
    <citation type="submission" date="2023-01" db="EMBL/GenBank/DDBJ databases">
        <authorList>
            <person name="Sun Q."/>
            <person name="Evtushenko L."/>
        </authorList>
    </citation>
    <scope>NUCLEOTIDE SEQUENCE</scope>
    <source>
        <strain evidence="1">VKM B-2935</strain>
    </source>
</reference>